<dbReference type="Proteomes" id="UP000485880">
    <property type="component" value="Unassembled WGS sequence"/>
</dbReference>
<proteinExistence type="predicted"/>
<gene>
    <name evidence="2" type="ORF">MPC4_140025</name>
</gene>
<sequence length="81" mass="8969">MLDLARGAAIVGAAGLGPLGERRVLLELMGRFERDCLRTHGVGVIGGNEGSRSNRTRQPDHRCYRQRRNDRSREGHPGCDD</sequence>
<keyword evidence="3" id="KW-1185">Reference proteome</keyword>
<feature type="region of interest" description="Disordered" evidence="1">
    <location>
        <begin position="43"/>
        <end position="81"/>
    </location>
</feature>
<reference evidence="2 3" key="1">
    <citation type="submission" date="2019-05" db="EMBL/GenBank/DDBJ databases">
        <authorList>
            <person name="Farhan Ul Haque M."/>
        </authorList>
    </citation>
    <scope>NUCLEOTIDE SEQUENCE [LARGE SCALE GENOMIC DNA]</scope>
    <source>
        <strain evidence="2">2</strain>
    </source>
</reference>
<comment type="caution">
    <text evidence="2">The sequence shown here is derived from an EMBL/GenBank/DDBJ whole genome shotgun (WGS) entry which is preliminary data.</text>
</comment>
<dbReference type="AlphaFoldDB" id="A0A8B6M2Q7"/>
<evidence type="ECO:0000256" key="1">
    <source>
        <dbReference type="SAM" id="MobiDB-lite"/>
    </source>
</evidence>
<evidence type="ECO:0000313" key="3">
    <source>
        <dbReference type="Proteomes" id="UP000485880"/>
    </source>
</evidence>
<organism evidence="2 3">
    <name type="scientific">Methylocella tundrae</name>
    <dbReference type="NCBI Taxonomy" id="227605"/>
    <lineage>
        <taxon>Bacteria</taxon>
        <taxon>Pseudomonadati</taxon>
        <taxon>Pseudomonadota</taxon>
        <taxon>Alphaproteobacteria</taxon>
        <taxon>Hyphomicrobiales</taxon>
        <taxon>Beijerinckiaceae</taxon>
        <taxon>Methylocella</taxon>
    </lineage>
</organism>
<evidence type="ECO:0000313" key="2">
    <source>
        <dbReference type="EMBL" id="VTZ49126.1"/>
    </source>
</evidence>
<protein>
    <submittedName>
        <fullName evidence="2">Uncharacterized protein</fullName>
    </submittedName>
</protein>
<dbReference type="EMBL" id="CABFMQ020000046">
    <property type="protein sequence ID" value="VTZ49126.1"/>
    <property type="molecule type" value="Genomic_DNA"/>
</dbReference>
<name>A0A8B6M2Q7_METTU</name>
<accession>A0A8B6M2Q7</accession>
<feature type="compositionally biased region" description="Basic and acidic residues" evidence="1">
    <location>
        <begin position="57"/>
        <end position="81"/>
    </location>
</feature>